<organism evidence="4 5">
    <name type="scientific">Effrenium voratum</name>
    <dbReference type="NCBI Taxonomy" id="2562239"/>
    <lineage>
        <taxon>Eukaryota</taxon>
        <taxon>Sar</taxon>
        <taxon>Alveolata</taxon>
        <taxon>Dinophyceae</taxon>
        <taxon>Suessiales</taxon>
        <taxon>Symbiodiniaceae</taxon>
        <taxon>Effrenium</taxon>
    </lineage>
</organism>
<dbReference type="PANTHER" id="PTHR44733:SF1">
    <property type="entry name" value="DNAJ HOMOLOG SUBFAMILY C MEMBER 22"/>
    <property type="match status" value="1"/>
</dbReference>
<dbReference type="InterPro" id="IPR036400">
    <property type="entry name" value="Cyt_B5-like_heme/steroid_sf"/>
</dbReference>
<dbReference type="GO" id="GO:0016020">
    <property type="term" value="C:membrane"/>
    <property type="evidence" value="ECO:0007669"/>
    <property type="project" value="TreeGrafter"/>
</dbReference>
<dbReference type="PRINTS" id="PR00625">
    <property type="entry name" value="JDOMAIN"/>
</dbReference>
<proteinExistence type="predicted"/>
<dbReference type="CDD" id="cd06257">
    <property type="entry name" value="DnaJ"/>
    <property type="match status" value="1"/>
</dbReference>
<keyword evidence="1" id="KW-1133">Transmembrane helix</keyword>
<protein>
    <submittedName>
        <fullName evidence="4">Uncharacterized protein</fullName>
    </submittedName>
</protein>
<dbReference type="InterPro" id="IPR001623">
    <property type="entry name" value="DnaJ_domain"/>
</dbReference>
<reference evidence="4" key="1">
    <citation type="submission" date="2023-08" db="EMBL/GenBank/DDBJ databases">
        <authorList>
            <person name="Chen Y."/>
            <person name="Shah S."/>
            <person name="Dougan E. K."/>
            <person name="Thang M."/>
            <person name="Chan C."/>
        </authorList>
    </citation>
    <scope>NUCLEOTIDE SEQUENCE</scope>
</reference>
<dbReference type="Gene3D" id="3.10.120.10">
    <property type="entry name" value="Cytochrome b5-like heme/steroid binding domain"/>
    <property type="match status" value="1"/>
</dbReference>
<dbReference type="PROSITE" id="PS50076">
    <property type="entry name" value="DNAJ_2"/>
    <property type="match status" value="1"/>
</dbReference>
<dbReference type="SMART" id="SM00271">
    <property type="entry name" value="DnaJ"/>
    <property type="match status" value="1"/>
</dbReference>
<dbReference type="Pfam" id="PF00173">
    <property type="entry name" value="Cyt-b5"/>
    <property type="match status" value="1"/>
</dbReference>
<accession>A0AA36HQX9</accession>
<feature type="domain" description="J" evidence="2">
    <location>
        <begin position="332"/>
        <end position="390"/>
    </location>
</feature>
<sequence length="422" mass="48303">MWFWSLLRRRRLIGREELWRHRWRRVPQGVAQGCWVSIQGLVLQLPVELFDKHPGGSAVLRDAAGHDVTEAFAGHSQHARRWADAYVIGYCPEVFDQAIPSHLANTAPCAGCFLGIRRLLRRMPLPQWRVLSDDSFIGDKLEFNPSGDLALGLWGIRLRAEFVEENVDIQKVLVGIVHLVSIITFCRLCCCTRDQPADQADVNAEVNRDALQPQKSLCSSYLLWLNPLFPAHLFYLDRLVHALMAVWTLNFCFLGWLADAFLMPFYVRSFNHSRCAPNAPSDNSRRRLLCKLPLLLLGLLAAILILLAYLPAILHKLQVVDIDRIAAQTQVNPYELLQLSQSASPSEARMAYRNASLRWHPDRNPGCGKECEEKMSEITKAYDLIKKRQAPPPPDRTWEGLMQAIFQDWKHVFEVIEIRKEN</sequence>
<evidence type="ECO:0000256" key="1">
    <source>
        <dbReference type="SAM" id="Phobius"/>
    </source>
</evidence>
<dbReference type="SMART" id="SM01117">
    <property type="entry name" value="Cyt-b5"/>
    <property type="match status" value="1"/>
</dbReference>
<keyword evidence="1" id="KW-0812">Transmembrane</keyword>
<feature type="domain" description="Cytochrome b5 heme-binding" evidence="3">
    <location>
        <begin position="10"/>
        <end position="92"/>
    </location>
</feature>
<dbReference type="InterPro" id="IPR036869">
    <property type="entry name" value="J_dom_sf"/>
</dbReference>
<evidence type="ECO:0000313" key="5">
    <source>
        <dbReference type="Proteomes" id="UP001178507"/>
    </source>
</evidence>
<keyword evidence="5" id="KW-1185">Reference proteome</keyword>
<feature type="transmembrane region" description="Helical" evidence="1">
    <location>
        <begin position="288"/>
        <end position="310"/>
    </location>
</feature>
<dbReference type="Pfam" id="PF00226">
    <property type="entry name" value="DnaJ"/>
    <property type="match status" value="1"/>
</dbReference>
<dbReference type="PROSITE" id="PS50255">
    <property type="entry name" value="CYTOCHROME_B5_2"/>
    <property type="match status" value="1"/>
</dbReference>
<dbReference type="SUPFAM" id="SSF55856">
    <property type="entry name" value="Cytochrome b5-like heme/steroid binding domain"/>
    <property type="match status" value="1"/>
</dbReference>
<dbReference type="EMBL" id="CAUJNA010000209">
    <property type="protein sequence ID" value="CAJ1373691.1"/>
    <property type="molecule type" value="Genomic_DNA"/>
</dbReference>
<dbReference type="InterPro" id="IPR001199">
    <property type="entry name" value="Cyt_B5-like_heme/steroid-bd"/>
</dbReference>
<name>A0AA36HQX9_9DINO</name>
<dbReference type="SUPFAM" id="SSF46565">
    <property type="entry name" value="Chaperone J-domain"/>
    <property type="match status" value="1"/>
</dbReference>
<evidence type="ECO:0000259" key="2">
    <source>
        <dbReference type="PROSITE" id="PS50076"/>
    </source>
</evidence>
<feature type="transmembrane region" description="Helical" evidence="1">
    <location>
        <begin position="242"/>
        <end position="267"/>
    </location>
</feature>
<dbReference type="AlphaFoldDB" id="A0AA36HQX9"/>
<keyword evidence="1" id="KW-0472">Membrane</keyword>
<dbReference type="Proteomes" id="UP001178507">
    <property type="component" value="Unassembled WGS sequence"/>
</dbReference>
<evidence type="ECO:0000259" key="3">
    <source>
        <dbReference type="PROSITE" id="PS50255"/>
    </source>
</evidence>
<dbReference type="Gene3D" id="1.10.287.110">
    <property type="entry name" value="DnaJ domain"/>
    <property type="match status" value="1"/>
</dbReference>
<gene>
    <name evidence="4" type="ORF">EVOR1521_LOCUS3440</name>
</gene>
<dbReference type="PANTHER" id="PTHR44733">
    <property type="entry name" value="DNAJ HOMOLOG SUBFAMILY C MEMBER 22"/>
    <property type="match status" value="1"/>
</dbReference>
<comment type="caution">
    <text evidence="4">The sequence shown here is derived from an EMBL/GenBank/DDBJ whole genome shotgun (WGS) entry which is preliminary data.</text>
</comment>
<evidence type="ECO:0000313" key="4">
    <source>
        <dbReference type="EMBL" id="CAJ1373691.1"/>
    </source>
</evidence>